<dbReference type="Gene3D" id="2.30.40.10">
    <property type="entry name" value="Urease, subunit C, domain 1"/>
    <property type="match status" value="1"/>
</dbReference>
<dbReference type="EMBL" id="JARPWH010000009">
    <property type="protein sequence ID" value="MDT2401579.1"/>
    <property type="molecule type" value="Genomic_DNA"/>
</dbReference>
<name>A0AAW8RNH6_ENTAV</name>
<proteinExistence type="predicted"/>
<evidence type="ECO:0000259" key="1">
    <source>
        <dbReference type="Pfam" id="PF01979"/>
    </source>
</evidence>
<dbReference type="PANTHER" id="PTHR42717">
    <property type="entry name" value="DIHYDROOROTASE-RELATED"/>
    <property type="match status" value="1"/>
</dbReference>
<accession>A0AAW8RNH6</accession>
<dbReference type="Pfam" id="PF01979">
    <property type="entry name" value="Amidohydro_1"/>
    <property type="match status" value="1"/>
</dbReference>
<dbReference type="PANTHER" id="PTHR42717:SF1">
    <property type="entry name" value="IMIDAZOLONEPROPIONASE AND RELATED AMIDOHYDROLASES"/>
    <property type="match status" value="1"/>
</dbReference>
<dbReference type="Gene3D" id="3.20.20.140">
    <property type="entry name" value="Metal-dependent hydrolases"/>
    <property type="match status" value="1"/>
</dbReference>
<comment type="caution">
    <text evidence="2">The sequence shown here is derived from an EMBL/GenBank/DDBJ whole genome shotgun (WGS) entry which is preliminary data.</text>
</comment>
<dbReference type="AlphaFoldDB" id="A0AAW8RNH6"/>
<dbReference type="RefSeq" id="WP_048722438.1">
    <property type="nucleotide sequence ID" value="NZ_CAAKOC010000046.1"/>
</dbReference>
<dbReference type="InterPro" id="IPR020043">
    <property type="entry name" value="Deacetylase_Atu3266-like"/>
</dbReference>
<dbReference type="GO" id="GO:0019213">
    <property type="term" value="F:deacetylase activity"/>
    <property type="evidence" value="ECO:0007669"/>
    <property type="project" value="InterPro"/>
</dbReference>
<dbReference type="Proteomes" id="UP001260773">
    <property type="component" value="Unassembled WGS sequence"/>
</dbReference>
<dbReference type="SUPFAM" id="SSF51338">
    <property type="entry name" value="Composite domain of metallo-dependent hydrolases"/>
    <property type="match status" value="1"/>
</dbReference>
<dbReference type="GO" id="GO:0016810">
    <property type="term" value="F:hydrolase activity, acting on carbon-nitrogen (but not peptide) bonds"/>
    <property type="evidence" value="ECO:0007669"/>
    <property type="project" value="InterPro"/>
</dbReference>
<dbReference type="InterPro" id="IPR006680">
    <property type="entry name" value="Amidohydro-rel"/>
</dbReference>
<evidence type="ECO:0000313" key="2">
    <source>
        <dbReference type="EMBL" id="MDT2401579.1"/>
    </source>
</evidence>
<dbReference type="InterPro" id="IPR011059">
    <property type="entry name" value="Metal-dep_hydrolase_composite"/>
</dbReference>
<dbReference type="InterPro" id="IPR032466">
    <property type="entry name" value="Metal_Hydrolase"/>
</dbReference>
<protein>
    <submittedName>
        <fullName evidence="2">Amidohydrolase family protein</fullName>
    </submittedName>
</protein>
<evidence type="ECO:0000313" key="3">
    <source>
        <dbReference type="Proteomes" id="UP001260773"/>
    </source>
</evidence>
<feature type="domain" description="Amidohydrolase-related" evidence="1">
    <location>
        <begin position="55"/>
        <end position="350"/>
    </location>
</feature>
<sequence length="381" mass="43021">MVYDLIVKNGIVVDPLRKIHKKQDIYVKNEMFVLPKIDGKGEMRAKKIIDATGCYVFPGLIEGHTHLYEGGSEAGYSPDLMLLPNGVTSAIDQGTAGSANFTSFYNQTILQSKVDIKAFLNISSTGITTEKYIENIDPSFYDRDTIRYLFRKHKDTLIGLKIRMEEASCGEMGITPLAKTIELAEELDCPVAVHVKNPNVPIPEIASLLRKKDTWIHIYQQTGQTIFNQHNFIYPELFEAQKRGVLFDVASGRSAFSFKMIRESMEQGFKPDLLGTDLVQFNYYEKPIFSLLYTISLYKSFGFTIDELIEKCTVLPAKLMKLDDKIGSLAPGFQADISIVKMKQTDILFEDRHGGKQIGQELLIPMATIKAGRLLYQNIEF</sequence>
<gene>
    <name evidence="2" type="ORF">P7D43_04280</name>
</gene>
<dbReference type="SUPFAM" id="SSF51556">
    <property type="entry name" value="Metallo-dependent hydrolases"/>
    <property type="match status" value="1"/>
</dbReference>
<reference evidence="2" key="1">
    <citation type="submission" date="2023-03" db="EMBL/GenBank/DDBJ databases">
        <authorList>
            <person name="Shen W."/>
            <person name="Cai J."/>
        </authorList>
    </citation>
    <scope>NUCLEOTIDE SEQUENCE</scope>
    <source>
        <strain evidence="2">P33-2</strain>
    </source>
</reference>
<organism evidence="2 3">
    <name type="scientific">Enterococcus avium</name>
    <name type="common">Streptococcus avium</name>
    <dbReference type="NCBI Taxonomy" id="33945"/>
    <lineage>
        <taxon>Bacteria</taxon>
        <taxon>Bacillati</taxon>
        <taxon>Bacillota</taxon>
        <taxon>Bacilli</taxon>
        <taxon>Lactobacillales</taxon>
        <taxon>Enterococcaceae</taxon>
        <taxon>Enterococcus</taxon>
    </lineage>
</organism>